<dbReference type="SUPFAM" id="SSF56112">
    <property type="entry name" value="Protein kinase-like (PK-like)"/>
    <property type="match status" value="1"/>
</dbReference>
<proteinExistence type="predicted"/>
<dbReference type="InterPro" id="IPR011009">
    <property type="entry name" value="Kinase-like_dom_sf"/>
</dbReference>
<accession>A0ABQ9F6W8</accession>
<feature type="non-terminal residue" evidence="2">
    <location>
        <position position="212"/>
    </location>
</feature>
<dbReference type="InterPro" id="IPR000719">
    <property type="entry name" value="Prot_kinase_dom"/>
</dbReference>
<dbReference type="InterPro" id="IPR020635">
    <property type="entry name" value="Tyr_kinase_cat_dom"/>
</dbReference>
<dbReference type="InterPro" id="IPR001245">
    <property type="entry name" value="Ser-Thr/Tyr_kinase_cat_dom"/>
</dbReference>
<organism evidence="2 3">
    <name type="scientific">Tegillarca granosa</name>
    <name type="common">Malaysian cockle</name>
    <name type="synonym">Anadara granosa</name>
    <dbReference type="NCBI Taxonomy" id="220873"/>
    <lineage>
        <taxon>Eukaryota</taxon>
        <taxon>Metazoa</taxon>
        <taxon>Spiralia</taxon>
        <taxon>Lophotrochozoa</taxon>
        <taxon>Mollusca</taxon>
        <taxon>Bivalvia</taxon>
        <taxon>Autobranchia</taxon>
        <taxon>Pteriomorphia</taxon>
        <taxon>Arcoida</taxon>
        <taxon>Arcoidea</taxon>
        <taxon>Arcidae</taxon>
        <taxon>Tegillarca</taxon>
    </lineage>
</organism>
<dbReference type="Proteomes" id="UP001217089">
    <property type="component" value="Unassembled WGS sequence"/>
</dbReference>
<dbReference type="Pfam" id="PF07714">
    <property type="entry name" value="PK_Tyr_Ser-Thr"/>
    <property type="match status" value="1"/>
</dbReference>
<evidence type="ECO:0000313" key="2">
    <source>
        <dbReference type="EMBL" id="KAJ8313134.1"/>
    </source>
</evidence>
<protein>
    <recommendedName>
        <fullName evidence="1">Protein kinase domain-containing protein</fullName>
    </recommendedName>
</protein>
<dbReference type="PROSITE" id="PS50011">
    <property type="entry name" value="PROTEIN_KINASE_DOM"/>
    <property type="match status" value="1"/>
</dbReference>
<dbReference type="PANTHER" id="PTHR24416">
    <property type="entry name" value="TYROSINE-PROTEIN KINASE RECEPTOR"/>
    <property type="match status" value="1"/>
</dbReference>
<sequence length="212" mass="24386">MSDLISRGSYVEVWKGRMRKYPEKEEVIRIAIKRISDEATEKDRKFFLAEMEVLKMLKPHINVIQIIGCYTLNEPWLIMLEYAQDGTLFEYLQKGRPGDDLQEVEITSNARQSVKLKKKRLDSYRLLALAAQVANGLEHLNRFKVILRTLSVLMSKGGICKLSGFGFPQDIRERNLYESVRTAPYPEMGPQEAEESILSGYVMPCPPHCSEK</sequence>
<dbReference type="EMBL" id="JARBDR010000432">
    <property type="protein sequence ID" value="KAJ8313134.1"/>
    <property type="molecule type" value="Genomic_DNA"/>
</dbReference>
<evidence type="ECO:0000259" key="1">
    <source>
        <dbReference type="PROSITE" id="PS50011"/>
    </source>
</evidence>
<name>A0ABQ9F6W8_TEGGR</name>
<evidence type="ECO:0000313" key="3">
    <source>
        <dbReference type="Proteomes" id="UP001217089"/>
    </source>
</evidence>
<comment type="caution">
    <text evidence="2">The sequence shown here is derived from an EMBL/GenBank/DDBJ whole genome shotgun (WGS) entry which is preliminary data.</text>
</comment>
<dbReference type="SMART" id="SM00219">
    <property type="entry name" value="TyrKc"/>
    <property type="match status" value="1"/>
</dbReference>
<dbReference type="Gene3D" id="1.10.510.10">
    <property type="entry name" value="Transferase(Phosphotransferase) domain 1"/>
    <property type="match status" value="1"/>
</dbReference>
<feature type="domain" description="Protein kinase" evidence="1">
    <location>
        <begin position="1"/>
        <end position="212"/>
    </location>
</feature>
<dbReference type="PANTHER" id="PTHR24416:SF621">
    <property type="entry name" value="TYROSINE KINASE RECEPTOR CAD96CA"/>
    <property type="match status" value="1"/>
</dbReference>
<gene>
    <name evidence="2" type="ORF">KUTeg_009310</name>
</gene>
<dbReference type="InterPro" id="IPR050122">
    <property type="entry name" value="RTK"/>
</dbReference>
<dbReference type="Gene3D" id="3.30.200.20">
    <property type="entry name" value="Phosphorylase Kinase, domain 1"/>
    <property type="match status" value="1"/>
</dbReference>
<keyword evidence="3" id="KW-1185">Reference proteome</keyword>
<reference evidence="2 3" key="1">
    <citation type="submission" date="2022-12" db="EMBL/GenBank/DDBJ databases">
        <title>Chromosome-level genome of Tegillarca granosa.</title>
        <authorList>
            <person name="Kim J."/>
        </authorList>
    </citation>
    <scope>NUCLEOTIDE SEQUENCE [LARGE SCALE GENOMIC DNA]</scope>
    <source>
        <strain evidence="2">Teg-2019</strain>
        <tissue evidence="2">Adductor muscle</tissue>
    </source>
</reference>